<comment type="domain">
    <text evidence="5">The RxLR-dEER motif acts to carry the protein into the host cell cytoplasm through binding to cell surface phosphatidylinositol-3-phosphate.</text>
</comment>
<proteinExistence type="inferred from homology"/>
<dbReference type="GO" id="GO:0005576">
    <property type="term" value="C:extracellular region"/>
    <property type="evidence" value="ECO:0007669"/>
    <property type="project" value="UniProtKB-SubCell"/>
</dbReference>
<evidence type="ECO:0000313" key="6">
    <source>
        <dbReference type="EMBL" id="OWZ13652.1"/>
    </source>
</evidence>
<comment type="function">
    <text evidence="5">Effector that suppresses plant defense responses during pathogen infection.</text>
</comment>
<comment type="similarity">
    <text evidence="2 5">Belongs to the RxLR effector family.</text>
</comment>
<comment type="caution">
    <text evidence="6">The sequence shown here is derived from an EMBL/GenBank/DDBJ whole genome shotgun (WGS) entry which is preliminary data.</text>
</comment>
<protein>
    <recommendedName>
        <fullName evidence="5">RxLR effector protein</fullName>
    </recommendedName>
</protein>
<dbReference type="EMBL" id="NBNE01001526">
    <property type="protein sequence ID" value="OWZ13652.1"/>
    <property type="molecule type" value="Genomic_DNA"/>
</dbReference>
<evidence type="ECO:0000256" key="5">
    <source>
        <dbReference type="RuleBase" id="RU367124"/>
    </source>
</evidence>
<evidence type="ECO:0000256" key="1">
    <source>
        <dbReference type="ARBA" id="ARBA00004613"/>
    </source>
</evidence>
<evidence type="ECO:0000256" key="2">
    <source>
        <dbReference type="ARBA" id="ARBA00010400"/>
    </source>
</evidence>
<dbReference type="AlphaFoldDB" id="A0A225W7V8"/>
<keyword evidence="3 5" id="KW-0964">Secreted</keyword>
<gene>
    <name evidence="6" type="ORF">PHMEG_00012988</name>
</gene>
<dbReference type="InterPro" id="IPR031825">
    <property type="entry name" value="RXLR"/>
</dbReference>
<feature type="chain" id="PRO_5028505604" description="RxLR effector protein" evidence="5">
    <location>
        <begin position="21"/>
        <end position="198"/>
    </location>
</feature>
<accession>A0A225W7V8</accession>
<comment type="subcellular location">
    <subcellularLocation>
        <location evidence="1 5">Secreted</location>
    </subcellularLocation>
</comment>
<evidence type="ECO:0000313" key="7">
    <source>
        <dbReference type="Proteomes" id="UP000198211"/>
    </source>
</evidence>
<evidence type="ECO:0000256" key="4">
    <source>
        <dbReference type="ARBA" id="ARBA00022729"/>
    </source>
</evidence>
<feature type="signal peptide" evidence="5">
    <location>
        <begin position="1"/>
        <end position="20"/>
    </location>
</feature>
<sequence length="198" mass="22834">MRLNFVLLVVAATVYTSSDAIATTTTTDSLVTNTTNSAGVNEKPFLRSTSMNKGDDQDEERLRKLFKLWRGKRPILAEQFQTIMRWFKSWNGQTDDKITASTSRVISTEKNRKNMETMWDLYQEDGEKMLRSELVEESKRLKNGGHCKSKRWSCVVTSTLMIYVFGYCAKNLRFNLEESANSRFVFCLIKNNTLHAVM</sequence>
<keyword evidence="4 5" id="KW-0732">Signal</keyword>
<name>A0A225W7V8_9STRA</name>
<keyword evidence="7" id="KW-1185">Reference proteome</keyword>
<dbReference type="Proteomes" id="UP000198211">
    <property type="component" value="Unassembled WGS sequence"/>
</dbReference>
<evidence type="ECO:0000256" key="3">
    <source>
        <dbReference type="ARBA" id="ARBA00022525"/>
    </source>
</evidence>
<dbReference type="Pfam" id="PF16810">
    <property type="entry name" value="RXLR"/>
    <property type="match status" value="1"/>
</dbReference>
<organism evidence="6 7">
    <name type="scientific">Phytophthora megakarya</name>
    <dbReference type="NCBI Taxonomy" id="4795"/>
    <lineage>
        <taxon>Eukaryota</taxon>
        <taxon>Sar</taxon>
        <taxon>Stramenopiles</taxon>
        <taxon>Oomycota</taxon>
        <taxon>Peronosporomycetes</taxon>
        <taxon>Peronosporales</taxon>
        <taxon>Peronosporaceae</taxon>
        <taxon>Phytophthora</taxon>
    </lineage>
</organism>
<reference evidence="7" key="1">
    <citation type="submission" date="2017-03" db="EMBL/GenBank/DDBJ databases">
        <title>Phytopthora megakarya and P. palmivora, two closely related causual agents of cacao black pod achieved similar genome size and gene model numbers by different mechanisms.</title>
        <authorList>
            <person name="Ali S."/>
            <person name="Shao J."/>
            <person name="Larry D.J."/>
            <person name="Kronmiller B."/>
            <person name="Shen D."/>
            <person name="Strem M.D."/>
            <person name="Melnick R.L."/>
            <person name="Guiltinan M.J."/>
            <person name="Tyler B.M."/>
            <person name="Meinhardt L.W."/>
            <person name="Bailey B.A."/>
        </authorList>
    </citation>
    <scope>NUCLEOTIDE SEQUENCE [LARGE SCALE GENOMIC DNA]</scope>
    <source>
        <strain evidence="7">zdho120</strain>
    </source>
</reference>